<evidence type="ECO:0000256" key="3">
    <source>
        <dbReference type="ARBA" id="ARBA00023163"/>
    </source>
</evidence>
<dbReference type="InterPro" id="IPR001845">
    <property type="entry name" value="HTH_ArsR_DNA-bd_dom"/>
</dbReference>
<dbReference type="AlphaFoldDB" id="A0A956NBS5"/>
<keyword evidence="3" id="KW-0804">Transcription</keyword>
<keyword evidence="1" id="KW-0805">Transcription regulation</keyword>
<dbReference type="PANTHER" id="PTHR43132">
    <property type="entry name" value="ARSENICAL RESISTANCE OPERON REPRESSOR ARSR-RELATED"/>
    <property type="match status" value="1"/>
</dbReference>
<accession>A0A956NBS5</accession>
<dbReference type="GO" id="GO:0003677">
    <property type="term" value="F:DNA binding"/>
    <property type="evidence" value="ECO:0007669"/>
    <property type="project" value="UniProtKB-KW"/>
</dbReference>
<dbReference type="InterPro" id="IPR011991">
    <property type="entry name" value="ArsR-like_HTH"/>
</dbReference>
<dbReference type="GO" id="GO:0003700">
    <property type="term" value="F:DNA-binding transcription factor activity"/>
    <property type="evidence" value="ECO:0007669"/>
    <property type="project" value="InterPro"/>
</dbReference>
<dbReference type="Pfam" id="PF01022">
    <property type="entry name" value="HTH_5"/>
    <property type="match status" value="1"/>
</dbReference>
<dbReference type="InterPro" id="IPR036390">
    <property type="entry name" value="WH_DNA-bd_sf"/>
</dbReference>
<dbReference type="SUPFAM" id="SSF46785">
    <property type="entry name" value="Winged helix' DNA-binding domain"/>
    <property type="match status" value="1"/>
</dbReference>
<keyword evidence="2" id="KW-0238">DNA-binding</keyword>
<organism evidence="5 6">
    <name type="scientific">Eiseniibacteriota bacterium</name>
    <dbReference type="NCBI Taxonomy" id="2212470"/>
    <lineage>
        <taxon>Bacteria</taxon>
        <taxon>Candidatus Eiseniibacteriota</taxon>
    </lineage>
</organism>
<evidence type="ECO:0000313" key="5">
    <source>
        <dbReference type="EMBL" id="MCA9756325.1"/>
    </source>
</evidence>
<protein>
    <submittedName>
        <fullName evidence="5">Winged helix-turn-helix transcriptional regulator</fullName>
    </submittedName>
</protein>
<dbReference type="Proteomes" id="UP000739538">
    <property type="component" value="Unassembled WGS sequence"/>
</dbReference>
<evidence type="ECO:0000313" key="6">
    <source>
        <dbReference type="Proteomes" id="UP000739538"/>
    </source>
</evidence>
<dbReference type="EMBL" id="JAGQHS010000049">
    <property type="protein sequence ID" value="MCA9756325.1"/>
    <property type="molecule type" value="Genomic_DNA"/>
</dbReference>
<dbReference type="SMART" id="SM00418">
    <property type="entry name" value="HTH_ARSR"/>
    <property type="match status" value="1"/>
</dbReference>
<dbReference type="PROSITE" id="PS50987">
    <property type="entry name" value="HTH_ARSR_2"/>
    <property type="match status" value="1"/>
</dbReference>
<dbReference type="InterPro" id="IPR036388">
    <property type="entry name" value="WH-like_DNA-bd_sf"/>
</dbReference>
<reference evidence="5" key="1">
    <citation type="submission" date="2020-04" db="EMBL/GenBank/DDBJ databases">
        <authorList>
            <person name="Zhang T."/>
        </authorList>
    </citation>
    <scope>NUCLEOTIDE SEQUENCE</scope>
    <source>
        <strain evidence="5">HKST-UBA02</strain>
    </source>
</reference>
<dbReference type="CDD" id="cd00090">
    <property type="entry name" value="HTH_ARSR"/>
    <property type="match status" value="1"/>
</dbReference>
<evidence type="ECO:0000259" key="4">
    <source>
        <dbReference type="PROSITE" id="PS50987"/>
    </source>
</evidence>
<feature type="domain" description="HTH arsR-type" evidence="4">
    <location>
        <begin position="1"/>
        <end position="95"/>
    </location>
</feature>
<name>A0A956NBS5_UNCEI</name>
<evidence type="ECO:0000256" key="1">
    <source>
        <dbReference type="ARBA" id="ARBA00023015"/>
    </source>
</evidence>
<sequence length="105" mass="11558">MSEGSLGLVAERFKVLGDPLRLRILQELQPGERSVGEIVEATGATQANVSRHLQILLRARILARRKDGLHVYYEIADPSVLDLCATVCDSVAAGLSRDLSTFKRR</sequence>
<dbReference type="NCBIfam" id="NF033788">
    <property type="entry name" value="HTH_metalloreg"/>
    <property type="match status" value="1"/>
</dbReference>
<dbReference type="PRINTS" id="PR00778">
    <property type="entry name" value="HTHARSR"/>
</dbReference>
<reference evidence="5" key="2">
    <citation type="journal article" date="2021" name="Microbiome">
        <title>Successional dynamics and alternative stable states in a saline activated sludge microbial community over 9 years.</title>
        <authorList>
            <person name="Wang Y."/>
            <person name="Ye J."/>
            <person name="Ju F."/>
            <person name="Liu L."/>
            <person name="Boyd J.A."/>
            <person name="Deng Y."/>
            <person name="Parks D.H."/>
            <person name="Jiang X."/>
            <person name="Yin X."/>
            <person name="Woodcroft B.J."/>
            <person name="Tyson G.W."/>
            <person name="Hugenholtz P."/>
            <person name="Polz M.F."/>
            <person name="Zhang T."/>
        </authorList>
    </citation>
    <scope>NUCLEOTIDE SEQUENCE</scope>
    <source>
        <strain evidence="5">HKST-UBA02</strain>
    </source>
</reference>
<dbReference type="PANTHER" id="PTHR43132:SF9">
    <property type="entry name" value="ARSR FAMILY TRANSCRIPTIONAL REGULATORY PROTEIN"/>
    <property type="match status" value="1"/>
</dbReference>
<evidence type="ECO:0000256" key="2">
    <source>
        <dbReference type="ARBA" id="ARBA00023125"/>
    </source>
</evidence>
<comment type="caution">
    <text evidence="5">The sequence shown here is derived from an EMBL/GenBank/DDBJ whole genome shotgun (WGS) entry which is preliminary data.</text>
</comment>
<proteinExistence type="predicted"/>
<dbReference type="InterPro" id="IPR051011">
    <property type="entry name" value="Metal_resp_trans_reg"/>
</dbReference>
<gene>
    <name evidence="5" type="ORF">KDA27_11035</name>
</gene>
<dbReference type="Gene3D" id="1.10.10.10">
    <property type="entry name" value="Winged helix-like DNA-binding domain superfamily/Winged helix DNA-binding domain"/>
    <property type="match status" value="1"/>
</dbReference>